<gene>
    <name evidence="2" type="ORF">DFH08DRAFT_992004</name>
</gene>
<organism evidence="2 3">
    <name type="scientific">Mycena albidolilacea</name>
    <dbReference type="NCBI Taxonomy" id="1033008"/>
    <lineage>
        <taxon>Eukaryota</taxon>
        <taxon>Fungi</taxon>
        <taxon>Dikarya</taxon>
        <taxon>Basidiomycota</taxon>
        <taxon>Agaricomycotina</taxon>
        <taxon>Agaricomycetes</taxon>
        <taxon>Agaricomycetidae</taxon>
        <taxon>Agaricales</taxon>
        <taxon>Marasmiineae</taxon>
        <taxon>Mycenaceae</taxon>
        <taxon>Mycena</taxon>
    </lineage>
</organism>
<dbReference type="InterPro" id="IPR016040">
    <property type="entry name" value="NAD(P)-bd_dom"/>
</dbReference>
<dbReference type="EMBL" id="JARIHO010000122">
    <property type="protein sequence ID" value="KAJ7302028.1"/>
    <property type="molecule type" value="Genomic_DNA"/>
</dbReference>
<dbReference type="GO" id="GO:0005737">
    <property type="term" value="C:cytoplasm"/>
    <property type="evidence" value="ECO:0007669"/>
    <property type="project" value="TreeGrafter"/>
</dbReference>
<dbReference type="InterPro" id="IPR051783">
    <property type="entry name" value="NAD(P)-dependent_oxidoreduct"/>
</dbReference>
<comment type="caution">
    <text evidence="2">The sequence shown here is derived from an EMBL/GenBank/DDBJ whole genome shotgun (WGS) entry which is preliminary data.</text>
</comment>
<dbReference type="Gene3D" id="3.40.50.720">
    <property type="entry name" value="NAD(P)-binding Rossmann-like Domain"/>
    <property type="match status" value="1"/>
</dbReference>
<keyword evidence="3" id="KW-1185">Reference proteome</keyword>
<feature type="non-terminal residue" evidence="2">
    <location>
        <position position="1"/>
    </location>
</feature>
<sequence>LTWPSGYIGGPILSRFLEREDPNLNISALVRSHEKADKLRGLNARLNIISGSHNDAELVEKIASDADIVFSLADCDDLQAAESILHGLRKHFEITGIKPILIHMASRCLGDRAKGEFSSQTIYNDLDIAQIETLPATQAHRNVDLAIVEADKQGYTDTYIVLPGIVYGPPHGILADAGMQNPTNLALTGYIKASFERRAAGIVGKGKNFISHVDVTEVADLVETLYNSVIEGANSAAEHGRNGYYFVANGDVEFEKLTEVVETRTGTRRVFTDNELKAYFPSPSLQSFFGDNGRCDSVRSRALG</sequence>
<evidence type="ECO:0000313" key="3">
    <source>
        <dbReference type="Proteomes" id="UP001218218"/>
    </source>
</evidence>
<dbReference type="Pfam" id="PF13460">
    <property type="entry name" value="NAD_binding_10"/>
    <property type="match status" value="1"/>
</dbReference>
<proteinExistence type="predicted"/>
<dbReference type="Proteomes" id="UP001218218">
    <property type="component" value="Unassembled WGS sequence"/>
</dbReference>
<dbReference type="SUPFAM" id="SSF51735">
    <property type="entry name" value="NAD(P)-binding Rossmann-fold domains"/>
    <property type="match status" value="1"/>
</dbReference>
<evidence type="ECO:0000313" key="2">
    <source>
        <dbReference type="EMBL" id="KAJ7302028.1"/>
    </source>
</evidence>
<dbReference type="AlphaFoldDB" id="A0AAD6Z029"/>
<dbReference type="GO" id="GO:0004029">
    <property type="term" value="F:aldehyde dehydrogenase (NAD+) activity"/>
    <property type="evidence" value="ECO:0007669"/>
    <property type="project" value="TreeGrafter"/>
</dbReference>
<dbReference type="PANTHER" id="PTHR48079">
    <property type="entry name" value="PROTEIN YEEZ"/>
    <property type="match status" value="1"/>
</dbReference>
<dbReference type="PANTHER" id="PTHR48079:SF6">
    <property type="entry name" value="NAD(P)-BINDING DOMAIN-CONTAINING PROTEIN-RELATED"/>
    <property type="match status" value="1"/>
</dbReference>
<protein>
    <recommendedName>
        <fullName evidence="1">NAD(P)-binding domain-containing protein</fullName>
    </recommendedName>
</protein>
<accession>A0AAD6Z029</accession>
<dbReference type="InterPro" id="IPR036291">
    <property type="entry name" value="NAD(P)-bd_dom_sf"/>
</dbReference>
<reference evidence="2" key="1">
    <citation type="submission" date="2023-03" db="EMBL/GenBank/DDBJ databases">
        <title>Massive genome expansion in bonnet fungi (Mycena s.s.) driven by repeated elements and novel gene families across ecological guilds.</title>
        <authorList>
            <consortium name="Lawrence Berkeley National Laboratory"/>
            <person name="Harder C.B."/>
            <person name="Miyauchi S."/>
            <person name="Viragh M."/>
            <person name="Kuo A."/>
            <person name="Thoen E."/>
            <person name="Andreopoulos B."/>
            <person name="Lu D."/>
            <person name="Skrede I."/>
            <person name="Drula E."/>
            <person name="Henrissat B."/>
            <person name="Morin E."/>
            <person name="Kohler A."/>
            <person name="Barry K."/>
            <person name="LaButti K."/>
            <person name="Morin E."/>
            <person name="Salamov A."/>
            <person name="Lipzen A."/>
            <person name="Mereny Z."/>
            <person name="Hegedus B."/>
            <person name="Baldrian P."/>
            <person name="Stursova M."/>
            <person name="Weitz H."/>
            <person name="Taylor A."/>
            <person name="Grigoriev I.V."/>
            <person name="Nagy L.G."/>
            <person name="Martin F."/>
            <person name="Kauserud H."/>
        </authorList>
    </citation>
    <scope>NUCLEOTIDE SEQUENCE</scope>
    <source>
        <strain evidence="2">CBHHK002</strain>
    </source>
</reference>
<name>A0AAD6Z029_9AGAR</name>
<feature type="domain" description="NAD(P)-binding" evidence="1">
    <location>
        <begin position="5"/>
        <end position="117"/>
    </location>
</feature>
<evidence type="ECO:0000259" key="1">
    <source>
        <dbReference type="Pfam" id="PF13460"/>
    </source>
</evidence>